<dbReference type="PANTHER" id="PTHR43434">
    <property type="entry name" value="PHOSPHOGLYCOLATE PHOSPHATASE"/>
    <property type="match status" value="1"/>
</dbReference>
<dbReference type="SFLD" id="SFLDS00003">
    <property type="entry name" value="Haloacid_Dehalogenase"/>
    <property type="match status" value="1"/>
</dbReference>
<dbReference type="SUPFAM" id="SSF56784">
    <property type="entry name" value="HAD-like"/>
    <property type="match status" value="1"/>
</dbReference>
<accession>I5ASP8</accession>
<dbReference type="HOGENOM" id="CLU_045011_19_4_9"/>
<dbReference type="Proteomes" id="UP000005753">
    <property type="component" value="Chromosome"/>
</dbReference>
<name>I5ASP8_EUBC6</name>
<dbReference type="InterPro" id="IPR023214">
    <property type="entry name" value="HAD_sf"/>
</dbReference>
<dbReference type="InterPro" id="IPR036412">
    <property type="entry name" value="HAD-like_sf"/>
</dbReference>
<dbReference type="GO" id="GO:0008967">
    <property type="term" value="F:phosphoglycolate phosphatase activity"/>
    <property type="evidence" value="ECO:0007669"/>
    <property type="project" value="TreeGrafter"/>
</dbReference>
<dbReference type="Gene3D" id="1.10.150.240">
    <property type="entry name" value="Putative phosphatase, domain 2"/>
    <property type="match status" value="1"/>
</dbReference>
<dbReference type="STRING" id="633697.EubceDRAFT1_0996"/>
<dbReference type="EMBL" id="CM001487">
    <property type="protein sequence ID" value="EIM56821.1"/>
    <property type="molecule type" value="Genomic_DNA"/>
</dbReference>
<dbReference type="NCBIfam" id="TIGR01549">
    <property type="entry name" value="HAD-SF-IA-v1"/>
    <property type="match status" value="1"/>
</dbReference>
<evidence type="ECO:0000313" key="2">
    <source>
        <dbReference type="Proteomes" id="UP000005753"/>
    </source>
</evidence>
<dbReference type="AlphaFoldDB" id="I5ASP8"/>
<dbReference type="InterPro" id="IPR023198">
    <property type="entry name" value="PGP-like_dom2"/>
</dbReference>
<dbReference type="eggNOG" id="COG0546">
    <property type="taxonomic scope" value="Bacteria"/>
</dbReference>
<dbReference type="InterPro" id="IPR006439">
    <property type="entry name" value="HAD-SF_hydro_IA"/>
</dbReference>
<organism evidence="1 2">
    <name type="scientific">Eubacterium cellulosolvens (strain ATCC 43171 / JCM 9499 / 6)</name>
    <name type="common">Cillobacterium cellulosolvens</name>
    <dbReference type="NCBI Taxonomy" id="633697"/>
    <lineage>
        <taxon>Bacteria</taxon>
        <taxon>Bacillati</taxon>
        <taxon>Bacillota</taxon>
        <taxon>Clostridia</taxon>
        <taxon>Eubacteriales</taxon>
        <taxon>Eubacteriaceae</taxon>
        <taxon>Eubacterium</taxon>
    </lineage>
</organism>
<dbReference type="Pfam" id="PF13419">
    <property type="entry name" value="HAD_2"/>
    <property type="match status" value="1"/>
</dbReference>
<dbReference type="SFLD" id="SFLDG01129">
    <property type="entry name" value="C1.5:_HAD__Beta-PGM__Phosphata"/>
    <property type="match status" value="1"/>
</dbReference>
<protein>
    <submittedName>
        <fullName evidence="1">Haloacid dehalogenase superfamily enzyme, subfamily IA</fullName>
    </submittedName>
</protein>
<dbReference type="GO" id="GO:0006281">
    <property type="term" value="P:DNA repair"/>
    <property type="evidence" value="ECO:0007669"/>
    <property type="project" value="TreeGrafter"/>
</dbReference>
<proteinExistence type="predicted"/>
<dbReference type="InterPro" id="IPR041492">
    <property type="entry name" value="HAD_2"/>
</dbReference>
<reference evidence="1 2" key="2">
    <citation type="submission" date="2012-02" db="EMBL/GenBank/DDBJ databases">
        <title>Improved High-Quality Draft sequence of Eubacterium cellulosolvens 6.</title>
        <authorList>
            <consortium name="US DOE Joint Genome Institute"/>
            <person name="Lucas S."/>
            <person name="Han J."/>
            <person name="Lapidus A."/>
            <person name="Cheng J.-F."/>
            <person name="Goodwin L."/>
            <person name="Pitluck S."/>
            <person name="Peters L."/>
            <person name="Mikhailova N."/>
            <person name="Gu W."/>
            <person name="Detter J.C."/>
            <person name="Han C."/>
            <person name="Tapia R."/>
            <person name="Land M."/>
            <person name="Hauser L."/>
            <person name="Kyrpides N."/>
            <person name="Ivanova N."/>
            <person name="Pagani I."/>
            <person name="Johnson E."/>
            <person name="Mukhopadhyay B."/>
            <person name="Anderson I."/>
            <person name="Woyke T."/>
        </authorList>
    </citation>
    <scope>NUCLEOTIDE SEQUENCE [LARGE SCALE GENOMIC DNA]</scope>
    <source>
        <strain evidence="1 2">6</strain>
    </source>
</reference>
<reference evidence="1 2" key="1">
    <citation type="submission" date="2010-08" db="EMBL/GenBank/DDBJ databases">
        <authorList>
            <consortium name="US DOE Joint Genome Institute (JGI-PGF)"/>
            <person name="Lucas S."/>
            <person name="Copeland A."/>
            <person name="Lapidus A."/>
            <person name="Cheng J.-F."/>
            <person name="Bruce D."/>
            <person name="Goodwin L."/>
            <person name="Pitluck S."/>
            <person name="Land M.L."/>
            <person name="Hauser L."/>
            <person name="Chang Y.-J."/>
            <person name="Anderson I.J."/>
            <person name="Johnson E."/>
            <person name="Mulhopadhyay B."/>
            <person name="Kyrpides N."/>
            <person name="Woyke T.J."/>
        </authorList>
    </citation>
    <scope>NUCLEOTIDE SEQUENCE [LARGE SCALE GENOMIC DNA]</scope>
    <source>
        <strain evidence="1 2">6</strain>
    </source>
</reference>
<keyword evidence="2" id="KW-1185">Reference proteome</keyword>
<evidence type="ECO:0000313" key="1">
    <source>
        <dbReference type="EMBL" id="EIM56821.1"/>
    </source>
</evidence>
<dbReference type="PANTHER" id="PTHR43434:SF1">
    <property type="entry name" value="PHOSPHOGLYCOLATE PHOSPHATASE"/>
    <property type="match status" value="1"/>
</dbReference>
<sequence>MNNKTIPTDGIIFDVDGTLWDSTSIVADAWNKILRREFPEGVHIHHPGGNSDSPLLSADDLKKEFGKPLEDIIADLLPELSVQQQEDLMEKWYLAEDEALEEHAPAAFTGLEETLKVLRDQNYPLYIVSNCQAGYIETFLAATSLEDYFEDHLCPGDTDLLKADNIRLIAEKHNLKKAVYIGDIQNDCNAAREAGKVLAAADPRAGISFIWAAYGFGEVDAPDSVLMDIRELPELIRPAE</sequence>
<dbReference type="Gene3D" id="3.40.50.1000">
    <property type="entry name" value="HAD superfamily/HAD-like"/>
    <property type="match status" value="1"/>
</dbReference>
<dbReference type="InterPro" id="IPR050155">
    <property type="entry name" value="HAD-like_hydrolase_sf"/>
</dbReference>
<gene>
    <name evidence="1" type="ORF">EubceDRAFT1_0996</name>
</gene>